<dbReference type="InterPro" id="IPR010721">
    <property type="entry name" value="UstE-like"/>
</dbReference>
<feature type="transmembrane region" description="Helical" evidence="1">
    <location>
        <begin position="100"/>
        <end position="121"/>
    </location>
</feature>
<keyword evidence="1" id="KW-0812">Transmembrane</keyword>
<dbReference type="Pfam" id="PF06966">
    <property type="entry name" value="DUF1295"/>
    <property type="match status" value="1"/>
</dbReference>
<dbReference type="PATRIC" id="fig|454.4.peg.1975"/>
<name>A0A0W0VK67_9GAMM</name>
<dbReference type="OrthoDB" id="9779233at2"/>
<keyword evidence="1" id="KW-0472">Membrane</keyword>
<sequence length="253" mass="29629">MIITLVIGFIFLHMCAFWLWYRATNNPSVVDIGWASGLTLSGLIYLNSQMINYRTLLLSLILMAWGSRLGLYLWFTRIRHNKVDKRYTSLSENWKIAKPLGFFINFQLQGLLIFIVSLPWLFASMVRADIPNLLDWLAFVLSFFAIIMESLADYQLQRFKNSNTGKVCKQGLWRYSRHPNYFFEWLTWCAFTLFSLSHPFGWITVVSPLTLYLIMTKITGPMTEKGSIESKGETYVEYQKKTPMFFLNPFKNI</sequence>
<feature type="transmembrane region" description="Helical" evidence="1">
    <location>
        <begin position="185"/>
        <end position="215"/>
    </location>
</feature>
<dbReference type="PANTHER" id="PTHR32251:SF17">
    <property type="entry name" value="STEROID 5-ALPHA REDUCTASE C-TERMINAL DOMAIN-CONTAINING PROTEIN"/>
    <property type="match status" value="1"/>
</dbReference>
<comment type="caution">
    <text evidence="2">The sequence shown here is derived from an EMBL/GenBank/DDBJ whole genome shotgun (WGS) entry which is preliminary data.</text>
</comment>
<feature type="transmembrane region" description="Helical" evidence="1">
    <location>
        <begin position="5"/>
        <end position="23"/>
    </location>
</feature>
<keyword evidence="3" id="KW-1185">Reference proteome</keyword>
<feature type="transmembrane region" description="Helical" evidence="1">
    <location>
        <begin position="55"/>
        <end position="75"/>
    </location>
</feature>
<dbReference type="PROSITE" id="PS50244">
    <property type="entry name" value="S5A_REDUCTASE"/>
    <property type="match status" value="1"/>
</dbReference>
<evidence type="ECO:0000256" key="1">
    <source>
        <dbReference type="SAM" id="Phobius"/>
    </source>
</evidence>
<dbReference type="STRING" id="454.Lisr_1814"/>
<feature type="transmembrane region" description="Helical" evidence="1">
    <location>
        <begin position="133"/>
        <end position="152"/>
    </location>
</feature>
<dbReference type="RefSeq" id="WP_058502147.1">
    <property type="nucleotide sequence ID" value="NZ_CAAAJA010000058.1"/>
</dbReference>
<evidence type="ECO:0000313" key="3">
    <source>
        <dbReference type="Proteomes" id="UP000054761"/>
    </source>
</evidence>
<dbReference type="EMBL" id="LNYH01000106">
    <property type="protein sequence ID" value="KTD20230.1"/>
    <property type="molecule type" value="Genomic_DNA"/>
</dbReference>
<keyword evidence="1" id="KW-1133">Transmembrane helix</keyword>
<evidence type="ECO:0000313" key="2">
    <source>
        <dbReference type="EMBL" id="KTD20230.1"/>
    </source>
</evidence>
<dbReference type="PANTHER" id="PTHR32251">
    <property type="entry name" value="3-OXO-5-ALPHA-STEROID 4-DEHYDROGENASE"/>
    <property type="match status" value="1"/>
</dbReference>
<dbReference type="Gene3D" id="1.20.120.1630">
    <property type="match status" value="1"/>
</dbReference>
<proteinExistence type="predicted"/>
<dbReference type="Proteomes" id="UP000054761">
    <property type="component" value="Unassembled WGS sequence"/>
</dbReference>
<dbReference type="GO" id="GO:0016020">
    <property type="term" value="C:membrane"/>
    <property type="evidence" value="ECO:0007669"/>
    <property type="project" value="TreeGrafter"/>
</dbReference>
<dbReference type="AlphaFoldDB" id="A0A0W0VK67"/>
<reference evidence="2 3" key="1">
    <citation type="submission" date="2015-11" db="EMBL/GenBank/DDBJ databases">
        <title>Genomic analysis of 38 Legionella species identifies large and diverse effector repertoires.</title>
        <authorList>
            <person name="Burstein D."/>
            <person name="Amaro F."/>
            <person name="Zusman T."/>
            <person name="Lifshitz Z."/>
            <person name="Cohen O."/>
            <person name="Gilbert J.A."/>
            <person name="Pupko T."/>
            <person name="Shuman H.A."/>
            <person name="Segal G."/>
        </authorList>
    </citation>
    <scope>NUCLEOTIDE SEQUENCE [LARGE SCALE GENOMIC DNA]</scope>
    <source>
        <strain evidence="2 3">Bercovier 4</strain>
    </source>
</reference>
<accession>A0A0W0VK67</accession>
<organism evidence="2 3">
    <name type="scientific">Legionella israelensis</name>
    <dbReference type="NCBI Taxonomy" id="454"/>
    <lineage>
        <taxon>Bacteria</taxon>
        <taxon>Pseudomonadati</taxon>
        <taxon>Pseudomonadota</taxon>
        <taxon>Gammaproteobacteria</taxon>
        <taxon>Legionellales</taxon>
        <taxon>Legionellaceae</taxon>
        <taxon>Legionella</taxon>
    </lineage>
</organism>
<protein>
    <submittedName>
        <fullName evidence="2">3-oxo-5-alpha-steroid 4-dehydrogenase</fullName>
    </submittedName>
</protein>
<gene>
    <name evidence="2" type="ORF">Lisr_1814</name>
</gene>